<protein>
    <recommendedName>
        <fullName evidence="3">RNase H type-1 domain-containing protein</fullName>
    </recommendedName>
</protein>
<reference evidence="1 2" key="1">
    <citation type="submission" date="2019-09" db="EMBL/GenBank/DDBJ databases">
        <authorList>
            <person name="Ou C."/>
        </authorList>
    </citation>
    <scope>NUCLEOTIDE SEQUENCE [LARGE SCALE GENOMIC DNA]</scope>
    <source>
        <strain evidence="1">S2</strain>
        <tissue evidence="1">Leaf</tissue>
    </source>
</reference>
<keyword evidence="2" id="KW-1185">Reference proteome</keyword>
<comment type="caution">
    <text evidence="1">The sequence shown here is derived from an EMBL/GenBank/DDBJ whole genome shotgun (WGS) entry which is preliminary data.</text>
</comment>
<proteinExistence type="predicted"/>
<accession>A0A5N5H9V0</accession>
<dbReference type="Proteomes" id="UP000327157">
    <property type="component" value="Unassembled WGS sequence"/>
</dbReference>
<gene>
    <name evidence="1" type="ORF">D8674_037822</name>
</gene>
<evidence type="ECO:0000313" key="1">
    <source>
        <dbReference type="EMBL" id="KAB2623353.1"/>
    </source>
</evidence>
<dbReference type="AlphaFoldDB" id="A0A5N5H9V0"/>
<evidence type="ECO:0008006" key="3">
    <source>
        <dbReference type="Google" id="ProtNLM"/>
    </source>
</evidence>
<evidence type="ECO:0000313" key="2">
    <source>
        <dbReference type="Proteomes" id="UP000327157"/>
    </source>
</evidence>
<organism evidence="1 2">
    <name type="scientific">Pyrus ussuriensis x Pyrus communis</name>
    <dbReference type="NCBI Taxonomy" id="2448454"/>
    <lineage>
        <taxon>Eukaryota</taxon>
        <taxon>Viridiplantae</taxon>
        <taxon>Streptophyta</taxon>
        <taxon>Embryophyta</taxon>
        <taxon>Tracheophyta</taxon>
        <taxon>Spermatophyta</taxon>
        <taxon>Magnoliopsida</taxon>
        <taxon>eudicotyledons</taxon>
        <taxon>Gunneridae</taxon>
        <taxon>Pentapetalae</taxon>
        <taxon>rosids</taxon>
        <taxon>fabids</taxon>
        <taxon>Rosales</taxon>
        <taxon>Rosaceae</taxon>
        <taxon>Amygdaloideae</taxon>
        <taxon>Maleae</taxon>
        <taxon>Pyrus</taxon>
    </lineage>
</organism>
<name>A0A5N5H9V0_9ROSA</name>
<dbReference type="EMBL" id="SMOL01000228">
    <property type="protein sequence ID" value="KAB2623353.1"/>
    <property type="molecule type" value="Genomic_DNA"/>
</dbReference>
<reference evidence="1 2" key="2">
    <citation type="submission" date="2019-11" db="EMBL/GenBank/DDBJ databases">
        <title>A de novo genome assembly of a pear dwarfing rootstock.</title>
        <authorList>
            <person name="Wang F."/>
            <person name="Wang J."/>
            <person name="Li S."/>
            <person name="Zhang Y."/>
            <person name="Fang M."/>
            <person name="Ma L."/>
            <person name="Zhao Y."/>
            <person name="Jiang S."/>
        </authorList>
    </citation>
    <scope>NUCLEOTIDE SEQUENCE [LARGE SCALE GENOMIC DNA]</scope>
    <source>
        <strain evidence="1">S2</strain>
        <tissue evidence="1">Leaf</tissue>
    </source>
</reference>
<sequence>MTNVLVARAMSWWHEFVAVNSRPSHTPTYLPGIPRWSAPAMVSLKMNIDGSWSSERKIGGAGFIVSSAAGDFVAADCRDFRDFSPLCKRRPWRLEKA</sequence>